<dbReference type="AlphaFoldDB" id="A0A9N8DX41"/>
<keyword evidence="2" id="KW-1185">Reference proteome</keyword>
<comment type="caution">
    <text evidence="1">The sequence shown here is derived from an EMBL/GenBank/DDBJ whole genome shotgun (WGS) entry which is preliminary data.</text>
</comment>
<evidence type="ECO:0000313" key="1">
    <source>
        <dbReference type="EMBL" id="CAB9510084.1"/>
    </source>
</evidence>
<dbReference type="Proteomes" id="UP001153069">
    <property type="component" value="Unassembled WGS sequence"/>
</dbReference>
<dbReference type="EMBL" id="CAICTM010000418">
    <property type="protein sequence ID" value="CAB9510084.1"/>
    <property type="molecule type" value="Genomic_DNA"/>
</dbReference>
<accession>A0A9N8DX41</accession>
<name>A0A9N8DX41_9STRA</name>
<protein>
    <submittedName>
        <fullName evidence="1">Uncharacterized protein</fullName>
    </submittedName>
</protein>
<evidence type="ECO:0000313" key="2">
    <source>
        <dbReference type="Proteomes" id="UP001153069"/>
    </source>
</evidence>
<gene>
    <name evidence="1" type="ORF">SEMRO_419_G139130.1</name>
</gene>
<proteinExistence type="predicted"/>
<organism evidence="1 2">
    <name type="scientific">Seminavis robusta</name>
    <dbReference type="NCBI Taxonomy" id="568900"/>
    <lineage>
        <taxon>Eukaryota</taxon>
        <taxon>Sar</taxon>
        <taxon>Stramenopiles</taxon>
        <taxon>Ochrophyta</taxon>
        <taxon>Bacillariophyta</taxon>
        <taxon>Bacillariophyceae</taxon>
        <taxon>Bacillariophycidae</taxon>
        <taxon>Naviculales</taxon>
        <taxon>Naviculaceae</taxon>
        <taxon>Seminavis</taxon>
    </lineage>
</organism>
<sequence>MPPSEAINNERHECAACSADTSYPAKCYRCQAKECLQAVPCCIDLCLNCYPKRDSLNLPKPHEKTHKLLCIDPAAEEKFKDEIDRLCFRKGQLDPLEKKARVDLINTDRNFGDYISNALETGSIQVGVEYEANEFFKLLECRVVYFKDHGPDGRIVWNFDDYDNASWESAQSWSFEGLIESQNMWYPFRNGRMEIDGDKRYEEYPDSLKLGFRGCMVRQSEIATLGKIRVAREGPYAFGVFLN</sequence>
<reference evidence="1" key="1">
    <citation type="submission" date="2020-06" db="EMBL/GenBank/DDBJ databases">
        <authorList>
            <consortium name="Plant Systems Biology data submission"/>
        </authorList>
    </citation>
    <scope>NUCLEOTIDE SEQUENCE</scope>
    <source>
        <strain evidence="1">D6</strain>
    </source>
</reference>